<dbReference type="SMART" id="SM00754">
    <property type="entry name" value="CHRD"/>
    <property type="match status" value="2"/>
</dbReference>
<keyword evidence="3" id="KW-0106">Calcium</keyword>
<feature type="domain" description="CHRD" evidence="4">
    <location>
        <begin position="311"/>
        <end position="458"/>
    </location>
</feature>
<dbReference type="SUPFAM" id="SSF141072">
    <property type="entry name" value="CalX-like"/>
    <property type="match status" value="1"/>
</dbReference>
<dbReference type="SUPFAM" id="SSF49313">
    <property type="entry name" value="Cadherin-like"/>
    <property type="match status" value="1"/>
</dbReference>
<dbReference type="EMBL" id="CP150886">
    <property type="protein sequence ID" value="WZB87572.1"/>
    <property type="molecule type" value="Genomic_DNA"/>
</dbReference>
<protein>
    <submittedName>
        <fullName evidence="5">CHRD domain-containing protein</fullName>
    </submittedName>
</protein>
<dbReference type="InterPro" id="IPR038081">
    <property type="entry name" value="CalX-like_sf"/>
</dbReference>
<feature type="domain" description="CHRD" evidence="4">
    <location>
        <begin position="159"/>
        <end position="306"/>
    </location>
</feature>
<dbReference type="InterPro" id="IPR011049">
    <property type="entry name" value="Serralysin-like_metalloprot_C"/>
</dbReference>
<dbReference type="Gene3D" id="2.60.40.2030">
    <property type="match status" value="1"/>
</dbReference>
<evidence type="ECO:0000313" key="6">
    <source>
        <dbReference type="Proteomes" id="UP001483337"/>
    </source>
</evidence>
<dbReference type="InterPro" id="IPR003644">
    <property type="entry name" value="Calx_beta"/>
</dbReference>
<dbReference type="PRINTS" id="PR00313">
    <property type="entry name" value="CABNDNGRPT"/>
</dbReference>
<dbReference type="Gene3D" id="2.60.40.10">
    <property type="entry name" value="Immunoglobulins"/>
    <property type="match status" value="1"/>
</dbReference>
<dbReference type="Pfam" id="PF05345">
    <property type="entry name" value="He_PIG"/>
    <property type="match status" value="1"/>
</dbReference>
<dbReference type="InterPro" id="IPR001343">
    <property type="entry name" value="Hemolysn_Ca-bd"/>
</dbReference>
<dbReference type="SUPFAM" id="SSF51120">
    <property type="entry name" value="beta-Roll"/>
    <property type="match status" value="1"/>
</dbReference>
<name>A0ABZ2UQB9_9CYAN</name>
<dbReference type="Gene3D" id="2.160.20.160">
    <property type="match status" value="1"/>
</dbReference>
<proteinExistence type="predicted"/>
<dbReference type="SMART" id="SM00736">
    <property type="entry name" value="CADG"/>
    <property type="match status" value="1"/>
</dbReference>
<dbReference type="PROSITE" id="PS50933">
    <property type="entry name" value="CHRD"/>
    <property type="match status" value="2"/>
</dbReference>
<reference evidence="5 6" key="1">
    <citation type="submission" date="2024-04" db="EMBL/GenBank/DDBJ databases">
        <title>Okeanomitos corallinicola gen. &amp; sp. nov. (Nostocales, Cyanobacteria), a new toxic marine heterocyst-forming cyanobacterium from a coral reef.</title>
        <authorList>
            <person name="Li H."/>
            <person name="Li R."/>
            <person name="Kang J."/>
            <person name="Hii K.S."/>
            <person name="Mohamed H.F."/>
            <person name="Xu X."/>
            <person name="Luo Z."/>
        </authorList>
    </citation>
    <scope>NUCLEOTIDE SEQUENCE [LARGE SCALE GENOMIC DNA]</scope>
    <source>
        <strain evidence="5 6">TIOX110</strain>
    </source>
</reference>
<accession>A0ABZ2UQB9</accession>
<sequence>MTDPLIDVTGSVNPDEYAFFDDIHPTTKLHQFISQTFAETLITEGVIPELLAYSATLADSSELPDWLKFNPITQTFSGTPTDGNVGSIDVKVTATDKDGFTATDIFSIEVQSMNISTPEGNSGIQTKSFEVFLDEASTESIIVNYQTIPITAIPISGTNIEIFTAMLEGSQEIPGVTTTATGMASAELNTQAATLSYRLEVNGLDFNGQTETTADDVVGLHIHDGVRGENGPVDFSILDDDDLQITVEEGKTIITGIWEAEEGLTAEEIAEFTSAMMGEDTSYYFNIHTTANPGGELRGQIINETPVFVPTTEVFAAMLEGSQEIPGVTTTATGMASAELNTQAATFSYRLEFSGLDFNGQTETTADDVVGLHIHDGVRGESGPVDFNILTDDDLQITEEEGKTIITGIWEAEEGLTAEEIAEFTSAMMGEDTSYYFNIHTTANPGGELRGQIVSAAPDYVSTSGTLIFAPGETSKTVEVAIVGDREIEGDETFKIVLTDAEDSSQILGEQLITIMDDDYPSRRLSFGTPEGEEINPEPGQILFAGDGNDTINSTDDNDIFAGDGNDFVIVNSHSSISAGDGNDFVSVGVNGPAHDTIVNGGNGEDSLFVVEANGTNILFGAAEADELTVIEGSNQMLFGGSGNDKIVSQGSNNRLFGGSGIDVLVSNQNDMISGGEGDDVLFAGVAGGNKLTGGNGMDQFWVANGSLPMSYNIITDFTIGVDKIGFGGVEVLDFGQVTREQMGADTLLKIDTIEVALLQGINADSLTANDFAFAASVVAM</sequence>
<keyword evidence="2" id="KW-0677">Repeat</keyword>
<dbReference type="Pfam" id="PF03160">
    <property type="entry name" value="Calx-beta"/>
    <property type="match status" value="1"/>
</dbReference>
<dbReference type="InterPro" id="IPR015919">
    <property type="entry name" value="Cadherin-like_sf"/>
</dbReference>
<keyword evidence="6" id="KW-1185">Reference proteome</keyword>
<gene>
    <name evidence="5" type="ORF">WJM97_19760</name>
</gene>
<dbReference type="InterPro" id="IPR010895">
    <property type="entry name" value="CHRD"/>
</dbReference>
<keyword evidence="1" id="KW-0732">Signal</keyword>
<dbReference type="Pfam" id="PF00353">
    <property type="entry name" value="HemolysinCabind"/>
    <property type="match status" value="3"/>
</dbReference>
<organism evidence="5 6">
    <name type="scientific">Okeanomitos corallinicola TIOX110</name>
    <dbReference type="NCBI Taxonomy" id="3133117"/>
    <lineage>
        <taxon>Bacteria</taxon>
        <taxon>Bacillati</taxon>
        <taxon>Cyanobacteriota</taxon>
        <taxon>Cyanophyceae</taxon>
        <taxon>Nostocales</taxon>
        <taxon>Aphanizomenonaceae</taxon>
        <taxon>Okeanomitos</taxon>
    </lineage>
</organism>
<evidence type="ECO:0000256" key="3">
    <source>
        <dbReference type="ARBA" id="ARBA00022837"/>
    </source>
</evidence>
<dbReference type="Pfam" id="PF07452">
    <property type="entry name" value="CHRD"/>
    <property type="match status" value="2"/>
</dbReference>
<evidence type="ECO:0000256" key="1">
    <source>
        <dbReference type="ARBA" id="ARBA00022729"/>
    </source>
</evidence>
<evidence type="ECO:0000259" key="4">
    <source>
        <dbReference type="PROSITE" id="PS50933"/>
    </source>
</evidence>
<dbReference type="RefSeq" id="WP_353930484.1">
    <property type="nucleotide sequence ID" value="NZ_CP150886.1"/>
</dbReference>
<evidence type="ECO:0000256" key="2">
    <source>
        <dbReference type="ARBA" id="ARBA00022737"/>
    </source>
</evidence>
<dbReference type="InterPro" id="IPR006644">
    <property type="entry name" value="Cadg"/>
</dbReference>
<evidence type="ECO:0000313" key="5">
    <source>
        <dbReference type="EMBL" id="WZB87572.1"/>
    </source>
</evidence>
<dbReference type="Proteomes" id="UP001483337">
    <property type="component" value="Chromosome"/>
</dbReference>
<dbReference type="InterPro" id="IPR013783">
    <property type="entry name" value="Ig-like_fold"/>
</dbReference>